<dbReference type="OMA" id="DHHIGTK"/>
<protein>
    <submittedName>
        <fullName evidence="1">Uncharacterized protein</fullName>
    </submittedName>
</protein>
<sequence length="418" mass="48439">MVTMVSTSEALVALSNSILNSIGDLNKLEYNKKGRKYRFVNNNFQRIREEDKHLVICPEEPESQLAVMSSFYILLNTDNGELLRRYPDFCLAIIGCAREIEAHGWYEEENSSVVHVKNAKYDPRVVSEPALEYIRLNPIEQRHIDMGLVLMTCAKLNFLHTDHHIGTKVEGFYMKHFIKEYFGEELLASPEVLVALKSFVHWGNIKGILYRLDVPNIKTTPELVKAFSQFPEPMEELKLSVYDRYPSGTSKYSLIRKSIDVLGDWQFSSLIPYPQDFNFDLDWLYELCHNIEKDPVKYHLRSSTKALCENPVNLGELSSRYSKQIAALLDFISMIIHTFEDTGGDFLLQNSKIPKLTPELISRHSELYQQIQKLYDNVRSYEEKGWDTDDIVLRLGAPEKSLFSTVMAMREKYSDDYE</sequence>
<dbReference type="Proteomes" id="UP000449547">
    <property type="component" value="Unassembled WGS sequence"/>
</dbReference>
<dbReference type="RefSeq" id="XP_034010258.1">
    <property type="nucleotide sequence ID" value="XM_034157773.1"/>
</dbReference>
<proteinExistence type="predicted"/>
<dbReference type="EMBL" id="SWFT01000149">
    <property type="protein sequence ID" value="KAA8898001.1"/>
    <property type="molecule type" value="Genomic_DNA"/>
</dbReference>
<name>A0A642UFF0_DIURU</name>
<dbReference type="OrthoDB" id="4075408at2759"/>
<organism evidence="1 2">
    <name type="scientific">Diutina rugosa</name>
    <name type="common">Yeast</name>
    <name type="synonym">Candida rugosa</name>
    <dbReference type="NCBI Taxonomy" id="5481"/>
    <lineage>
        <taxon>Eukaryota</taxon>
        <taxon>Fungi</taxon>
        <taxon>Dikarya</taxon>
        <taxon>Ascomycota</taxon>
        <taxon>Saccharomycotina</taxon>
        <taxon>Pichiomycetes</taxon>
        <taxon>Debaryomycetaceae</taxon>
        <taxon>Diutina</taxon>
    </lineage>
</organism>
<keyword evidence="2" id="KW-1185">Reference proteome</keyword>
<evidence type="ECO:0000313" key="2">
    <source>
        <dbReference type="Proteomes" id="UP000449547"/>
    </source>
</evidence>
<dbReference type="GeneID" id="54783505"/>
<dbReference type="AlphaFoldDB" id="A0A642UFF0"/>
<evidence type="ECO:0000313" key="1">
    <source>
        <dbReference type="EMBL" id="KAA8898001.1"/>
    </source>
</evidence>
<comment type="caution">
    <text evidence="1">The sequence shown here is derived from an EMBL/GenBank/DDBJ whole genome shotgun (WGS) entry which is preliminary data.</text>
</comment>
<dbReference type="VEuPathDB" id="FungiDB:DIURU_004854"/>
<reference evidence="1 2" key="1">
    <citation type="submission" date="2019-07" db="EMBL/GenBank/DDBJ databases">
        <title>Genome assembly of two rare yeast pathogens: Diutina rugosa and Trichomonascus ciferrii.</title>
        <authorList>
            <person name="Mixao V."/>
            <person name="Saus E."/>
            <person name="Hansen A."/>
            <person name="Lass-Flor C."/>
            <person name="Gabaldon T."/>
        </authorList>
    </citation>
    <scope>NUCLEOTIDE SEQUENCE [LARGE SCALE GENOMIC DNA]</scope>
    <source>
        <strain evidence="1 2">CBS 613</strain>
    </source>
</reference>
<accession>A0A642UFF0</accession>
<gene>
    <name evidence="1" type="ORF">DIURU_004854</name>
</gene>